<dbReference type="NCBIfam" id="TIGR00125">
    <property type="entry name" value="cyt_tran_rel"/>
    <property type="match status" value="1"/>
</dbReference>
<organism evidence="5">
    <name type="scientific">viral metagenome</name>
    <dbReference type="NCBI Taxonomy" id="1070528"/>
    <lineage>
        <taxon>unclassified sequences</taxon>
        <taxon>metagenomes</taxon>
        <taxon>organismal metagenomes</taxon>
    </lineage>
</organism>
<dbReference type="InterPro" id="IPR011051">
    <property type="entry name" value="RmlC_Cupin_sf"/>
</dbReference>
<evidence type="ECO:0000256" key="2">
    <source>
        <dbReference type="ARBA" id="ARBA00022695"/>
    </source>
</evidence>
<accession>A0A6C0KKS5</accession>
<dbReference type="InterPro" id="IPR014729">
    <property type="entry name" value="Rossmann-like_a/b/a_fold"/>
</dbReference>
<keyword evidence="2" id="KW-0548">Nucleotidyltransferase</keyword>
<evidence type="ECO:0000256" key="1">
    <source>
        <dbReference type="ARBA" id="ARBA00022679"/>
    </source>
</evidence>
<keyword evidence="1" id="KW-0808">Transferase</keyword>
<reference evidence="5" key="1">
    <citation type="journal article" date="2020" name="Nature">
        <title>Giant virus diversity and host interactions through global metagenomics.</title>
        <authorList>
            <person name="Schulz F."/>
            <person name="Roux S."/>
            <person name="Paez-Espino D."/>
            <person name="Jungbluth S."/>
            <person name="Walsh D.A."/>
            <person name="Denef V.J."/>
            <person name="McMahon K.D."/>
            <person name="Konstantinidis K.T."/>
            <person name="Eloe-Fadrosh E.A."/>
            <person name="Kyrpides N.C."/>
            <person name="Woyke T."/>
        </authorList>
    </citation>
    <scope>NUCLEOTIDE SEQUENCE</scope>
    <source>
        <strain evidence="5">GVMAG-S-3300013006-158</strain>
    </source>
</reference>
<feature type="domain" description="Mannose-6-phosphate isomerase type II C-terminal" evidence="3">
    <location>
        <begin position="37"/>
        <end position="145"/>
    </location>
</feature>
<dbReference type="GO" id="GO:0016779">
    <property type="term" value="F:nucleotidyltransferase activity"/>
    <property type="evidence" value="ECO:0007669"/>
    <property type="project" value="UniProtKB-KW"/>
</dbReference>
<dbReference type="Pfam" id="PF01467">
    <property type="entry name" value="CTP_transf_like"/>
    <property type="match status" value="1"/>
</dbReference>
<dbReference type="Gene3D" id="2.60.120.10">
    <property type="entry name" value="Jelly Rolls"/>
    <property type="match status" value="1"/>
</dbReference>
<dbReference type="InterPro" id="IPR014710">
    <property type="entry name" value="RmlC-like_jellyroll"/>
</dbReference>
<dbReference type="InterPro" id="IPR001538">
    <property type="entry name" value="Man6P_isomerase-2_C"/>
</dbReference>
<dbReference type="GO" id="GO:0005976">
    <property type="term" value="P:polysaccharide metabolic process"/>
    <property type="evidence" value="ECO:0007669"/>
    <property type="project" value="InterPro"/>
</dbReference>
<feature type="domain" description="Cytidyltransferase-like" evidence="4">
    <location>
        <begin position="276"/>
        <end position="376"/>
    </location>
</feature>
<dbReference type="AlphaFoldDB" id="A0A6C0KKS5"/>
<evidence type="ECO:0000313" key="5">
    <source>
        <dbReference type="EMBL" id="QHU18622.1"/>
    </source>
</evidence>
<dbReference type="SUPFAM" id="SSF51182">
    <property type="entry name" value="RmlC-like cupins"/>
    <property type="match status" value="1"/>
</dbReference>
<protein>
    <recommendedName>
        <fullName evidence="6">Cytidyltransferase-like domain-containing protein</fullName>
    </recommendedName>
</protein>
<dbReference type="InterPro" id="IPR050385">
    <property type="entry name" value="Archaeal_FAD_synthase"/>
</dbReference>
<dbReference type="PANTHER" id="PTHR43793:SF2">
    <property type="entry name" value="BIFUNCTIONAL PROTEIN HLDE"/>
    <property type="match status" value="1"/>
</dbReference>
<dbReference type="PANTHER" id="PTHR43793">
    <property type="entry name" value="FAD SYNTHASE"/>
    <property type="match status" value="1"/>
</dbReference>
<dbReference type="SUPFAM" id="SSF52374">
    <property type="entry name" value="Nucleotidylyl transferase"/>
    <property type="match status" value="1"/>
</dbReference>
<evidence type="ECO:0008006" key="6">
    <source>
        <dbReference type="Google" id="ProtNLM"/>
    </source>
</evidence>
<dbReference type="Gene3D" id="3.40.50.620">
    <property type="entry name" value="HUPs"/>
    <property type="match status" value="1"/>
</dbReference>
<proteinExistence type="predicted"/>
<dbReference type="Pfam" id="PF01050">
    <property type="entry name" value="MannoseP_isomer"/>
    <property type="match status" value="1"/>
</dbReference>
<sequence>MHTIYVQPTKEEYDIIQNNTIQIESPVEPTDYQNKVCVKPWGYEFLTYHSDKMAIWYLNIQKNQGTSLHTHFKKDTFIIVLSGTAKVTFIHDDVMSLPPMSSIFIPKHKFHALSCYSEEVFLMEIEIFDHDVHFSNKNDLLRIDDPYRRSRTGYESSVRVSEEVTNFDYFYLEQDVVKKINQTELRVLDCNDTTCLPKTGYHILLQGSCYTNGQYLREGSRIPNNIHDSFCVLRDCRILSIQNEYAFEDSKLIYSMEHLQTVISQCKKQDKKMILTSGCYDILHVGHIHNLRESKKLGDLLLVCLSNDSQITKLKGPSRPINQYVDRINLFKTISYVDYIILYDEEDIEKEETLGKIMKCVQPYSWVKGSDYTIDKIMEKHPYLHKVILIDNITDKSTTHIIKKITT</sequence>
<evidence type="ECO:0000259" key="4">
    <source>
        <dbReference type="Pfam" id="PF01467"/>
    </source>
</evidence>
<dbReference type="EMBL" id="MN740936">
    <property type="protein sequence ID" value="QHU18622.1"/>
    <property type="molecule type" value="Genomic_DNA"/>
</dbReference>
<evidence type="ECO:0000259" key="3">
    <source>
        <dbReference type="Pfam" id="PF01050"/>
    </source>
</evidence>
<dbReference type="InterPro" id="IPR004821">
    <property type="entry name" value="Cyt_trans-like"/>
</dbReference>
<name>A0A6C0KKS5_9ZZZZ</name>